<feature type="region of interest" description="Disordered" evidence="1">
    <location>
        <begin position="30"/>
        <end position="77"/>
    </location>
</feature>
<dbReference type="EMBL" id="JH930470">
    <property type="protein sequence ID" value="EKM58427.1"/>
    <property type="molecule type" value="Genomic_DNA"/>
</dbReference>
<dbReference type="AlphaFoldDB" id="K5X6F0"/>
<dbReference type="RefSeq" id="XP_007393739.1">
    <property type="nucleotide sequence ID" value="XM_007393677.1"/>
</dbReference>
<feature type="compositionally biased region" description="Low complexity" evidence="1">
    <location>
        <begin position="38"/>
        <end position="56"/>
    </location>
</feature>
<sequence>MGNLRRSVAGTISGKLGLRPRSTLVVDTAFATRPPVPSSHSLSPRSVSAPTPAARLDAPRPRPRPRQPLSPTMHTRGSIILYAGEIQDEESRRLSEAAFLDF</sequence>
<dbReference type="HOGENOM" id="CLU_2278436_0_0_1"/>
<accession>K5X6F0</accession>
<name>K5X6F0_PHACS</name>
<dbReference type="GeneID" id="18915575"/>
<dbReference type="OrthoDB" id="3168445at2759"/>
<evidence type="ECO:0000256" key="1">
    <source>
        <dbReference type="SAM" id="MobiDB-lite"/>
    </source>
</evidence>
<dbReference type="Proteomes" id="UP000008370">
    <property type="component" value="Unassembled WGS sequence"/>
</dbReference>
<protein>
    <submittedName>
        <fullName evidence="2">Uncharacterized protein</fullName>
    </submittedName>
</protein>
<reference evidence="2 3" key="1">
    <citation type="journal article" date="2012" name="BMC Genomics">
        <title>Comparative genomics of the white-rot fungi, Phanerochaete carnosa and P. chrysosporium, to elucidate the genetic basis of the distinct wood types they colonize.</title>
        <authorList>
            <person name="Suzuki H."/>
            <person name="MacDonald J."/>
            <person name="Syed K."/>
            <person name="Salamov A."/>
            <person name="Hori C."/>
            <person name="Aerts A."/>
            <person name="Henrissat B."/>
            <person name="Wiebenga A."/>
            <person name="vanKuyk P.A."/>
            <person name="Barry K."/>
            <person name="Lindquist E."/>
            <person name="LaButti K."/>
            <person name="Lapidus A."/>
            <person name="Lucas S."/>
            <person name="Coutinho P."/>
            <person name="Gong Y."/>
            <person name="Samejima M."/>
            <person name="Mahadevan R."/>
            <person name="Abou-Zaid M."/>
            <person name="de Vries R.P."/>
            <person name="Igarashi K."/>
            <person name="Yadav J.S."/>
            <person name="Grigoriev I.V."/>
            <person name="Master E.R."/>
        </authorList>
    </citation>
    <scope>NUCLEOTIDE SEQUENCE [LARGE SCALE GENOMIC DNA]</scope>
    <source>
        <strain evidence="2 3">HHB-10118-sp</strain>
    </source>
</reference>
<gene>
    <name evidence="2" type="ORF">PHACADRAFT_252740</name>
</gene>
<evidence type="ECO:0000313" key="3">
    <source>
        <dbReference type="Proteomes" id="UP000008370"/>
    </source>
</evidence>
<dbReference type="KEGG" id="pco:PHACADRAFT_252740"/>
<keyword evidence="3" id="KW-1185">Reference proteome</keyword>
<proteinExistence type="predicted"/>
<evidence type="ECO:0000313" key="2">
    <source>
        <dbReference type="EMBL" id="EKM58427.1"/>
    </source>
</evidence>
<dbReference type="InParanoid" id="K5X6F0"/>
<organism evidence="2 3">
    <name type="scientific">Phanerochaete carnosa (strain HHB-10118-sp)</name>
    <name type="common">White-rot fungus</name>
    <name type="synonym">Peniophora carnosa</name>
    <dbReference type="NCBI Taxonomy" id="650164"/>
    <lineage>
        <taxon>Eukaryota</taxon>
        <taxon>Fungi</taxon>
        <taxon>Dikarya</taxon>
        <taxon>Basidiomycota</taxon>
        <taxon>Agaricomycotina</taxon>
        <taxon>Agaricomycetes</taxon>
        <taxon>Polyporales</taxon>
        <taxon>Phanerochaetaceae</taxon>
        <taxon>Phanerochaete</taxon>
    </lineage>
</organism>